<dbReference type="Pfam" id="PF00583">
    <property type="entry name" value="Acetyltransf_1"/>
    <property type="match status" value="1"/>
</dbReference>
<dbReference type="Gene3D" id="3.40.630.30">
    <property type="match status" value="1"/>
</dbReference>
<accession>A0A9D1NUV6</accession>
<name>A0A9D1NUV6_9FIRM</name>
<organism evidence="2 3">
    <name type="scientific">Candidatus Pullilachnospira stercoravium</name>
    <dbReference type="NCBI Taxonomy" id="2840913"/>
    <lineage>
        <taxon>Bacteria</taxon>
        <taxon>Bacillati</taxon>
        <taxon>Bacillota</taxon>
        <taxon>Clostridia</taxon>
        <taxon>Lachnospirales</taxon>
        <taxon>Lachnospiraceae</taxon>
        <taxon>Lachnospiraceae incertae sedis</taxon>
        <taxon>Candidatus Pullilachnospira</taxon>
    </lineage>
</organism>
<dbReference type="EMBL" id="DVON01000160">
    <property type="protein sequence ID" value="HIV12923.1"/>
    <property type="molecule type" value="Genomic_DNA"/>
</dbReference>
<sequence>MKIFPAVRHPLGRLPDNNDSALKYYELILENNHPEAFRPLPLPEGFHFSTFQPGDEEEWIAIETSAREFVTRREGLEAWQHYYGGREEELPGRMYFVETETGEKVATATAYYEPEDLSGAGWLHWVAVRREYQGRGLARPLIAQALYRLAQLHYPSVKIPTQTNTWLAASIYLDFGFHPFGPNLERNLEGYRILKTLTSHPALHDIEPASPGDLWDMENVRLEEKLRMEHPDLIHYKVWKDKGILSYLTEEDAFEKDIG</sequence>
<dbReference type="CDD" id="cd04301">
    <property type="entry name" value="NAT_SF"/>
    <property type="match status" value="1"/>
</dbReference>
<dbReference type="Proteomes" id="UP000886723">
    <property type="component" value="Unassembled WGS sequence"/>
</dbReference>
<comment type="caution">
    <text evidence="2">The sequence shown here is derived from an EMBL/GenBank/DDBJ whole genome shotgun (WGS) entry which is preliminary data.</text>
</comment>
<dbReference type="SUPFAM" id="SSF55729">
    <property type="entry name" value="Acyl-CoA N-acyltransferases (Nat)"/>
    <property type="match status" value="1"/>
</dbReference>
<evidence type="ECO:0000259" key="1">
    <source>
        <dbReference type="PROSITE" id="PS51186"/>
    </source>
</evidence>
<dbReference type="PROSITE" id="PS51186">
    <property type="entry name" value="GNAT"/>
    <property type="match status" value="1"/>
</dbReference>
<evidence type="ECO:0000313" key="2">
    <source>
        <dbReference type="EMBL" id="HIV12923.1"/>
    </source>
</evidence>
<evidence type="ECO:0000313" key="3">
    <source>
        <dbReference type="Proteomes" id="UP000886723"/>
    </source>
</evidence>
<dbReference type="InterPro" id="IPR016181">
    <property type="entry name" value="Acyl_CoA_acyltransferase"/>
</dbReference>
<proteinExistence type="predicted"/>
<feature type="domain" description="N-acetyltransferase" evidence="1">
    <location>
        <begin position="46"/>
        <end position="198"/>
    </location>
</feature>
<dbReference type="AlphaFoldDB" id="A0A9D1NUV6"/>
<dbReference type="InterPro" id="IPR000182">
    <property type="entry name" value="GNAT_dom"/>
</dbReference>
<protein>
    <submittedName>
        <fullName evidence="2">GNAT family N-acetyltransferase</fullName>
    </submittedName>
</protein>
<reference evidence="2" key="2">
    <citation type="journal article" date="2021" name="PeerJ">
        <title>Extensive microbial diversity within the chicken gut microbiome revealed by metagenomics and culture.</title>
        <authorList>
            <person name="Gilroy R."/>
            <person name="Ravi A."/>
            <person name="Getino M."/>
            <person name="Pursley I."/>
            <person name="Horton D.L."/>
            <person name="Alikhan N.F."/>
            <person name="Baker D."/>
            <person name="Gharbi K."/>
            <person name="Hall N."/>
            <person name="Watson M."/>
            <person name="Adriaenssens E.M."/>
            <person name="Foster-Nyarko E."/>
            <person name="Jarju S."/>
            <person name="Secka A."/>
            <person name="Antonio M."/>
            <person name="Oren A."/>
            <person name="Chaudhuri R.R."/>
            <person name="La Ragione R."/>
            <person name="Hildebrand F."/>
            <person name="Pallen M.J."/>
        </authorList>
    </citation>
    <scope>NUCLEOTIDE SEQUENCE</scope>
    <source>
        <strain evidence="2">ChiBcec2-4451</strain>
    </source>
</reference>
<reference evidence="2" key="1">
    <citation type="submission" date="2020-10" db="EMBL/GenBank/DDBJ databases">
        <authorList>
            <person name="Gilroy R."/>
        </authorList>
    </citation>
    <scope>NUCLEOTIDE SEQUENCE</scope>
    <source>
        <strain evidence="2">ChiBcec2-4451</strain>
    </source>
</reference>
<gene>
    <name evidence="2" type="ORF">IAA63_07265</name>
</gene>
<dbReference type="GO" id="GO:0016747">
    <property type="term" value="F:acyltransferase activity, transferring groups other than amino-acyl groups"/>
    <property type="evidence" value="ECO:0007669"/>
    <property type="project" value="InterPro"/>
</dbReference>